<evidence type="ECO:0000259" key="2">
    <source>
        <dbReference type="SMART" id="SM00828"/>
    </source>
</evidence>
<name>A0A7S4FT39_9EUGL</name>
<dbReference type="EMBL" id="HBJA01066780">
    <property type="protein sequence ID" value="CAE0812362.1"/>
    <property type="molecule type" value="Transcribed_RNA"/>
</dbReference>
<dbReference type="GO" id="GO:0016740">
    <property type="term" value="F:transferase activity"/>
    <property type="evidence" value="ECO:0007669"/>
    <property type="project" value="UniProtKB-KW"/>
</dbReference>
<accession>A0A7S4FT39</accession>
<dbReference type="InterPro" id="IPR020803">
    <property type="entry name" value="MeTfrase_dom"/>
</dbReference>
<gene>
    <name evidence="3" type="ORF">EGYM00163_LOCUS23512</name>
</gene>
<proteinExistence type="predicted"/>
<dbReference type="InterPro" id="IPR029063">
    <property type="entry name" value="SAM-dependent_MTases_sf"/>
</dbReference>
<organism evidence="3">
    <name type="scientific">Eutreptiella gymnastica</name>
    <dbReference type="NCBI Taxonomy" id="73025"/>
    <lineage>
        <taxon>Eukaryota</taxon>
        <taxon>Discoba</taxon>
        <taxon>Euglenozoa</taxon>
        <taxon>Euglenida</taxon>
        <taxon>Spirocuta</taxon>
        <taxon>Euglenophyceae</taxon>
        <taxon>Eutreptiales</taxon>
        <taxon>Eutreptiaceae</taxon>
        <taxon>Eutreptiella</taxon>
    </lineage>
</organism>
<dbReference type="SUPFAM" id="SSF53335">
    <property type="entry name" value="S-adenosyl-L-methionine-dependent methyltransferases"/>
    <property type="match status" value="2"/>
</dbReference>
<dbReference type="Gene3D" id="3.40.50.150">
    <property type="entry name" value="Vaccinia Virus protein VP39"/>
    <property type="match status" value="2"/>
</dbReference>
<dbReference type="InterPro" id="IPR041698">
    <property type="entry name" value="Methyltransf_25"/>
</dbReference>
<protein>
    <recommendedName>
        <fullName evidence="2">Polyketide synthase-like methyltransferase domain-containing protein</fullName>
    </recommendedName>
</protein>
<sequence length="567" mass="61368">MSTDDAAKSLARTWDIANKVVWCPAALPRGLSDLLQLEGGERPLRILDCACGSGFPGVELRGMGLDVSLCDGSEDMTDMAKAKAVNHLGRDHGMDIRTCTWDQLPEVWGKEVFDVVLWRGNSMPYVCDAWTNPSASVANETREAYSRLVESAKAVYDVLVPGGRLYCDCIGEVSETFVWDGVVHKHGIFEGKKVDIEWTFSMNEAKGTRTWASVSRLGEEPDQEVVASSVTGVLVREQEVRAILTYAGFGFIDKTQCKGESTYQAFVVQKPSVDLGFYCRQNDRLRRVWNSNGRLCWGLFPGQHPVADVLELDCRIGSGALVGPHAALDEFLCSRLPGTAQSVVDVGCGTGRSAINLARRLPHAHIRGCDPSAVNITVAEGMAQAEGVGGRVSFFTGTAQEMLGTDCHGMMFDAAWSEAALCHAPPADRRAALAAIFSQLKPGGVLILHDAVQGPSPISPTAQLHVYERLQLSGLWTAPQYMETLTSLGFSVQEYINLTSHQAASYSALSITARAVSHDCEADEESQQAFQQMAHDYKISGMMAAKHQLGWGLFIATKSDIGAAATA</sequence>
<keyword evidence="1" id="KW-0808">Transferase</keyword>
<evidence type="ECO:0000256" key="1">
    <source>
        <dbReference type="ARBA" id="ARBA00022679"/>
    </source>
</evidence>
<dbReference type="PANTHER" id="PTHR43861">
    <property type="entry name" value="TRANS-ACONITATE 2-METHYLTRANSFERASE-RELATED"/>
    <property type="match status" value="1"/>
</dbReference>
<reference evidence="3" key="1">
    <citation type="submission" date="2021-01" db="EMBL/GenBank/DDBJ databases">
        <authorList>
            <person name="Corre E."/>
            <person name="Pelletier E."/>
            <person name="Niang G."/>
            <person name="Scheremetjew M."/>
            <person name="Finn R."/>
            <person name="Kale V."/>
            <person name="Holt S."/>
            <person name="Cochrane G."/>
            <person name="Meng A."/>
            <person name="Brown T."/>
            <person name="Cohen L."/>
        </authorList>
    </citation>
    <scope>NUCLEOTIDE SEQUENCE</scope>
    <source>
        <strain evidence="3">CCMP1594</strain>
    </source>
</reference>
<evidence type="ECO:0000313" key="3">
    <source>
        <dbReference type="EMBL" id="CAE0812362.1"/>
    </source>
</evidence>
<dbReference type="SMART" id="SM00828">
    <property type="entry name" value="PKS_MT"/>
    <property type="match status" value="1"/>
</dbReference>
<dbReference type="AlphaFoldDB" id="A0A7S4FT39"/>
<dbReference type="CDD" id="cd02440">
    <property type="entry name" value="AdoMet_MTases"/>
    <property type="match status" value="2"/>
</dbReference>
<feature type="domain" description="Polyketide synthase-like methyltransferase" evidence="2">
    <location>
        <begin position="332"/>
        <end position="567"/>
    </location>
</feature>
<dbReference type="Pfam" id="PF13649">
    <property type="entry name" value="Methyltransf_25"/>
    <property type="match status" value="1"/>
</dbReference>